<evidence type="ECO:0000256" key="4">
    <source>
        <dbReference type="RuleBase" id="RU361279"/>
    </source>
</evidence>
<evidence type="ECO:0000256" key="2">
    <source>
        <dbReference type="ARBA" id="ARBA00022741"/>
    </source>
</evidence>
<dbReference type="Proteomes" id="UP001271890">
    <property type="component" value="Unassembled WGS sequence"/>
</dbReference>
<gene>
    <name evidence="5" type="ORF">FE392_04325</name>
</gene>
<comment type="similarity">
    <text evidence="1 4">Belongs to the 5-formyltetrahydrofolate cyclo-ligase family.</text>
</comment>
<comment type="caution">
    <text evidence="5">The sequence shown here is derived from an EMBL/GenBank/DDBJ whole genome shotgun (WGS) entry which is preliminary data.</text>
</comment>
<dbReference type="PIRSF" id="PIRSF006806">
    <property type="entry name" value="FTHF_cligase"/>
    <property type="match status" value="1"/>
</dbReference>
<dbReference type="SUPFAM" id="SSF100950">
    <property type="entry name" value="NagB/RpiA/CoA transferase-like"/>
    <property type="match status" value="1"/>
</dbReference>
<evidence type="ECO:0000256" key="3">
    <source>
        <dbReference type="ARBA" id="ARBA00022840"/>
    </source>
</evidence>
<name>A0ABU4S5S4_9GAMM</name>
<reference evidence="6" key="1">
    <citation type="journal article" date="2024" name="Toxins">
        <title>Genome Sequence Analysis of Native Xenorhabdus Strains Isolated from Entomopathogenic Nematodes in Argentina.</title>
        <authorList>
            <person name="Palma L."/>
            <person name="Frizzo L."/>
            <person name="Kaiser S."/>
            <person name="Berry C."/>
            <person name="Caballero P."/>
            <person name="Bode H.B."/>
            <person name="Del Valle E.E."/>
        </authorList>
    </citation>
    <scope>NUCLEOTIDE SEQUENCE [LARGE SCALE GENOMIC DNA]</scope>
    <source>
        <strain evidence="6">12</strain>
    </source>
</reference>
<dbReference type="Pfam" id="PF01812">
    <property type="entry name" value="5-FTHF_cyc-lig"/>
    <property type="match status" value="1"/>
</dbReference>
<dbReference type="PANTHER" id="PTHR23407:SF1">
    <property type="entry name" value="5-FORMYLTETRAHYDROFOLATE CYCLO-LIGASE"/>
    <property type="match status" value="1"/>
</dbReference>
<keyword evidence="2 4" id="KW-0547">Nucleotide-binding</keyword>
<keyword evidence="3 4" id="KW-0067">ATP-binding</keyword>
<evidence type="ECO:0000256" key="1">
    <source>
        <dbReference type="ARBA" id="ARBA00010638"/>
    </source>
</evidence>
<sequence length="204" mass="23996">MQSDSFFSPQFLSLRKSIRKNVRQLRQNLSPEQQLQFAQQVAESALTHPKIQQADKIAVYLSFDGELDTSPLIQQLWRQNKQVYLPIIHPFSQHHLLFLRYSPESPLVRNRFNIEEPLLDVRHVLPVSELDIMFIPLVAFDSKGQRLGMGGGFYDRTLAKWQEQKFYPIGLAHDVQLVETLPSEKWDIPLPEIITPRKRWQWHE</sequence>
<dbReference type="InterPro" id="IPR024185">
    <property type="entry name" value="FTHF_cligase-like_sf"/>
</dbReference>
<keyword evidence="5" id="KW-0436">Ligase</keyword>
<proteinExistence type="inferred from homology"/>
<comment type="catalytic activity">
    <reaction evidence="4">
        <text>(6S)-5-formyl-5,6,7,8-tetrahydrofolate + ATP = (6R)-5,10-methenyltetrahydrofolate + ADP + phosphate</text>
        <dbReference type="Rhea" id="RHEA:10488"/>
        <dbReference type="ChEBI" id="CHEBI:30616"/>
        <dbReference type="ChEBI" id="CHEBI:43474"/>
        <dbReference type="ChEBI" id="CHEBI:57455"/>
        <dbReference type="ChEBI" id="CHEBI:57457"/>
        <dbReference type="ChEBI" id="CHEBI:456216"/>
        <dbReference type="EC" id="6.3.3.2"/>
    </reaction>
</comment>
<dbReference type="RefSeq" id="WP_319929005.1">
    <property type="nucleotide sequence ID" value="NZ_VCDN01000014.1"/>
</dbReference>
<keyword evidence="4" id="KW-0460">Magnesium</keyword>
<keyword evidence="4" id="KW-0479">Metal-binding</keyword>
<dbReference type="EMBL" id="VCDN01000014">
    <property type="protein sequence ID" value="MDX7986562.1"/>
    <property type="molecule type" value="Genomic_DNA"/>
</dbReference>
<evidence type="ECO:0000313" key="6">
    <source>
        <dbReference type="Proteomes" id="UP001271890"/>
    </source>
</evidence>
<evidence type="ECO:0000313" key="5">
    <source>
        <dbReference type="EMBL" id="MDX7986562.1"/>
    </source>
</evidence>
<dbReference type="Gene3D" id="3.40.50.10420">
    <property type="entry name" value="NagB/RpiA/CoA transferase-like"/>
    <property type="match status" value="1"/>
</dbReference>
<dbReference type="NCBIfam" id="TIGR02727">
    <property type="entry name" value="MTHFS_bact"/>
    <property type="match status" value="1"/>
</dbReference>
<dbReference type="EC" id="6.3.3.2" evidence="4"/>
<dbReference type="GO" id="GO:0030272">
    <property type="term" value="F:5-formyltetrahydrofolate cyclo-ligase activity"/>
    <property type="evidence" value="ECO:0007669"/>
    <property type="project" value="UniProtKB-EC"/>
</dbReference>
<keyword evidence="6" id="KW-1185">Reference proteome</keyword>
<dbReference type="PANTHER" id="PTHR23407">
    <property type="entry name" value="ATPASE INHIBITOR/5-FORMYLTETRAHYDROFOLATE CYCLO-LIGASE"/>
    <property type="match status" value="1"/>
</dbReference>
<dbReference type="InterPro" id="IPR037171">
    <property type="entry name" value="NagB/RpiA_transferase-like"/>
</dbReference>
<accession>A0ABU4S5S4</accession>
<protein>
    <recommendedName>
        <fullName evidence="4">5-formyltetrahydrofolate cyclo-ligase</fullName>
        <ecNumber evidence="4">6.3.3.2</ecNumber>
    </recommendedName>
</protein>
<organism evidence="5 6">
    <name type="scientific">Xenorhabdus santafensis</name>
    <dbReference type="NCBI Taxonomy" id="2582833"/>
    <lineage>
        <taxon>Bacteria</taxon>
        <taxon>Pseudomonadati</taxon>
        <taxon>Pseudomonadota</taxon>
        <taxon>Gammaproteobacteria</taxon>
        <taxon>Enterobacterales</taxon>
        <taxon>Morganellaceae</taxon>
        <taxon>Xenorhabdus</taxon>
    </lineage>
</organism>
<dbReference type="InterPro" id="IPR002698">
    <property type="entry name" value="FTHF_cligase"/>
</dbReference>
<comment type="cofactor">
    <cofactor evidence="4">
        <name>Mg(2+)</name>
        <dbReference type="ChEBI" id="CHEBI:18420"/>
    </cofactor>
</comment>